<sequence>MVDKSSGPAAGNGATPPVDRPDLIRNAVLVGHSGAGKTTLVEALALTSGAVNRAGRVEDGTCVSDYDDIEHRQHRSVQLSVVPMIWSDRKINLVDTPGYADFVSELRAGLRAADAALFVVSAAEGPEGVGGATRALWEECAAVGMPRAIVVTHLDAARGDFDDMVRTCRTVLGGGGSESVLPLHLPVYGAAGADGHRPVTGMIELLPNCVVDYSSGEAERVEPTPAQREQLAEGRERLIEGIIAESEDESLMERYLAGDDLELDSLVADLERAVARGGFHPVLFAAPAPDGARQGLGTVELLDLIVGGFPAPSEHPVSAAPAADGAAPVALTCDPDADLAAEVIRTASDPYVGRVSLVRVFSGTLHADDTVHVCGHGQAERGHPDHDVDERVGAVTAPFGKQQRPLGQVIAGDIGYVTKLGHAETGDTLSATGTPLRIEPWPIPDPLLPVAIRAHGKSDEDKLSQGLARLAAEDPAMRLENNDQTHQLVLWCLGEAHRDVALERLRQRFGVHVDVIEHKVALRETFAAGGRARGRHVKQSGGHGQYAVCEIEVQPLPGGSGIEFVDKVVGGAVPRQFIPSVEKGIRAQAARGVTPGYPLVDVRVTLLDGKAHSVDSSDAAFQTAGALALREAASNAGIDVLEPFARVWVTVADDYLGQVLGDLSGRRGRVLGTEPRGHGRTRIDAEVPELELSRYAIDLRSLSHGSGEFGRDYARHEPMPAQLANAVRADGQVS</sequence>
<keyword evidence="5" id="KW-0251">Elongation factor</keyword>
<feature type="region of interest" description="Disordered" evidence="3">
    <location>
        <begin position="1"/>
        <end position="21"/>
    </location>
</feature>
<dbReference type="InterPro" id="IPR027417">
    <property type="entry name" value="P-loop_NTPase"/>
</dbReference>
<dbReference type="InterPro" id="IPR009000">
    <property type="entry name" value="Transl_B-barrel_sf"/>
</dbReference>
<dbReference type="EMBL" id="JADMLG010000013">
    <property type="protein sequence ID" value="MBH0780010.1"/>
    <property type="molecule type" value="Genomic_DNA"/>
</dbReference>
<dbReference type="PANTHER" id="PTHR43261:SF6">
    <property type="entry name" value="ELONGATION FACTOR G-LIKE PROTEIN"/>
    <property type="match status" value="1"/>
</dbReference>
<gene>
    <name evidence="5" type="ORF">IT779_27435</name>
</gene>
<dbReference type="SUPFAM" id="SSF52540">
    <property type="entry name" value="P-loop containing nucleoside triphosphate hydrolases"/>
    <property type="match status" value="1"/>
</dbReference>
<dbReference type="InterPro" id="IPR053905">
    <property type="entry name" value="EF-G-like_DII"/>
</dbReference>
<dbReference type="InterPro" id="IPR020568">
    <property type="entry name" value="Ribosomal_Su5_D2-typ_SF"/>
</dbReference>
<dbReference type="Pfam" id="PF14492">
    <property type="entry name" value="EFG_III"/>
    <property type="match status" value="1"/>
</dbReference>
<dbReference type="PRINTS" id="PR00315">
    <property type="entry name" value="ELONGATNFCT"/>
</dbReference>
<dbReference type="AlphaFoldDB" id="A0A931IHW5"/>
<dbReference type="Proteomes" id="UP000655751">
    <property type="component" value="Unassembled WGS sequence"/>
</dbReference>
<dbReference type="PANTHER" id="PTHR43261">
    <property type="entry name" value="TRANSLATION ELONGATION FACTOR G-RELATED"/>
    <property type="match status" value="1"/>
</dbReference>
<evidence type="ECO:0000259" key="4">
    <source>
        <dbReference type="PROSITE" id="PS51722"/>
    </source>
</evidence>
<dbReference type="InterPro" id="IPR047872">
    <property type="entry name" value="EFG_IV"/>
</dbReference>
<feature type="domain" description="Tr-type G" evidence="4">
    <location>
        <begin position="22"/>
        <end position="213"/>
    </location>
</feature>
<dbReference type="NCBIfam" id="NF009377">
    <property type="entry name" value="PRK12740.1-1"/>
    <property type="match status" value="1"/>
</dbReference>
<dbReference type="Pfam" id="PF22042">
    <property type="entry name" value="EF-G_D2"/>
    <property type="match status" value="1"/>
</dbReference>
<comment type="caution">
    <text evidence="5">The sequence shown here is derived from an EMBL/GenBank/DDBJ whole genome shotgun (WGS) entry which is preliminary data.</text>
</comment>
<dbReference type="CDD" id="cd16262">
    <property type="entry name" value="EFG_III"/>
    <property type="match status" value="1"/>
</dbReference>
<dbReference type="Gene3D" id="3.30.70.240">
    <property type="match status" value="1"/>
</dbReference>
<dbReference type="SUPFAM" id="SSF54980">
    <property type="entry name" value="EF-G C-terminal domain-like"/>
    <property type="match status" value="2"/>
</dbReference>
<dbReference type="Gene3D" id="3.40.50.300">
    <property type="entry name" value="P-loop containing nucleotide triphosphate hydrolases"/>
    <property type="match status" value="1"/>
</dbReference>
<name>A0A931IHW5_9NOCA</name>
<dbReference type="InterPro" id="IPR035647">
    <property type="entry name" value="EFG_III/V"/>
</dbReference>
<organism evidence="5 6">
    <name type="scientific">Nocardia bovistercoris</name>
    <dbReference type="NCBI Taxonomy" id="2785916"/>
    <lineage>
        <taxon>Bacteria</taxon>
        <taxon>Bacillati</taxon>
        <taxon>Actinomycetota</taxon>
        <taxon>Actinomycetes</taxon>
        <taxon>Mycobacteriales</taxon>
        <taxon>Nocardiaceae</taxon>
        <taxon>Nocardia</taxon>
    </lineage>
</organism>
<dbReference type="SUPFAM" id="SSF54211">
    <property type="entry name" value="Ribosomal protein S5 domain 2-like"/>
    <property type="match status" value="1"/>
</dbReference>
<dbReference type="SMART" id="SM00889">
    <property type="entry name" value="EFG_IV"/>
    <property type="match status" value="1"/>
</dbReference>
<dbReference type="RefSeq" id="WP_196152321.1">
    <property type="nucleotide sequence ID" value="NZ_JADMLG010000013.1"/>
</dbReference>
<dbReference type="NCBIfam" id="NF009381">
    <property type="entry name" value="PRK12740.1-5"/>
    <property type="match status" value="1"/>
</dbReference>
<protein>
    <submittedName>
        <fullName evidence="5">Elongation factor G-like protein EF-G2</fullName>
    </submittedName>
</protein>
<dbReference type="CDD" id="cd03713">
    <property type="entry name" value="EFG_mtEFG_C"/>
    <property type="match status" value="1"/>
</dbReference>
<dbReference type="InterPro" id="IPR041095">
    <property type="entry name" value="EFG_II"/>
</dbReference>
<dbReference type="SUPFAM" id="SSF50447">
    <property type="entry name" value="Translation proteins"/>
    <property type="match status" value="1"/>
</dbReference>
<dbReference type="InterPro" id="IPR000795">
    <property type="entry name" value="T_Tr_GTP-bd_dom"/>
</dbReference>
<dbReference type="GO" id="GO:0003746">
    <property type="term" value="F:translation elongation factor activity"/>
    <property type="evidence" value="ECO:0007669"/>
    <property type="project" value="UniProtKB-KW"/>
</dbReference>
<dbReference type="Pfam" id="PF03764">
    <property type="entry name" value="EFG_IV"/>
    <property type="match status" value="1"/>
</dbReference>
<dbReference type="FunFam" id="3.30.70.240:FF:000001">
    <property type="entry name" value="Elongation factor G"/>
    <property type="match status" value="1"/>
</dbReference>
<evidence type="ECO:0000313" key="6">
    <source>
        <dbReference type="Proteomes" id="UP000655751"/>
    </source>
</evidence>
<reference evidence="5" key="1">
    <citation type="submission" date="2020-11" db="EMBL/GenBank/DDBJ databases">
        <title>Nocardia NEAU-351.nov., a novel actinomycete isolated from the cow dung.</title>
        <authorList>
            <person name="Zhang X."/>
        </authorList>
    </citation>
    <scope>NUCLEOTIDE SEQUENCE</scope>
    <source>
        <strain evidence="5">NEAU-351</strain>
    </source>
</reference>
<dbReference type="Gene3D" id="3.30.70.870">
    <property type="entry name" value="Elongation Factor G (Translational Gtpase), domain 3"/>
    <property type="match status" value="1"/>
</dbReference>
<evidence type="ECO:0000256" key="3">
    <source>
        <dbReference type="SAM" id="MobiDB-lite"/>
    </source>
</evidence>
<keyword evidence="1" id="KW-0547">Nucleotide-binding</keyword>
<dbReference type="InterPro" id="IPR035649">
    <property type="entry name" value="EFG_V"/>
</dbReference>
<dbReference type="InterPro" id="IPR005225">
    <property type="entry name" value="Small_GTP-bd"/>
</dbReference>
<dbReference type="GO" id="GO:0005525">
    <property type="term" value="F:GTP binding"/>
    <property type="evidence" value="ECO:0007669"/>
    <property type="project" value="UniProtKB-KW"/>
</dbReference>
<keyword evidence="5" id="KW-0648">Protein biosynthesis</keyword>
<dbReference type="CDD" id="cd04170">
    <property type="entry name" value="EF-G_bact"/>
    <property type="match status" value="1"/>
</dbReference>
<keyword evidence="2" id="KW-0342">GTP-binding</keyword>
<dbReference type="SMART" id="SM00838">
    <property type="entry name" value="EFG_C"/>
    <property type="match status" value="1"/>
</dbReference>
<dbReference type="Pfam" id="PF00009">
    <property type="entry name" value="GTP_EFTU"/>
    <property type="match status" value="1"/>
</dbReference>
<dbReference type="GO" id="GO:0032790">
    <property type="term" value="P:ribosome disassembly"/>
    <property type="evidence" value="ECO:0007669"/>
    <property type="project" value="TreeGrafter"/>
</dbReference>
<dbReference type="PROSITE" id="PS51722">
    <property type="entry name" value="G_TR_2"/>
    <property type="match status" value="1"/>
</dbReference>
<evidence type="ECO:0000256" key="2">
    <source>
        <dbReference type="ARBA" id="ARBA00023134"/>
    </source>
</evidence>
<dbReference type="Gene3D" id="2.40.30.10">
    <property type="entry name" value="Translation factors"/>
    <property type="match status" value="1"/>
</dbReference>
<dbReference type="Pfam" id="PF00679">
    <property type="entry name" value="EFG_C"/>
    <property type="match status" value="1"/>
</dbReference>
<evidence type="ECO:0000256" key="1">
    <source>
        <dbReference type="ARBA" id="ARBA00022741"/>
    </source>
</evidence>
<dbReference type="InterPro" id="IPR014721">
    <property type="entry name" value="Ribsml_uS5_D2-typ_fold_subgr"/>
</dbReference>
<dbReference type="InterPro" id="IPR000640">
    <property type="entry name" value="EFG_V-like"/>
</dbReference>
<proteinExistence type="predicted"/>
<evidence type="ECO:0000313" key="5">
    <source>
        <dbReference type="EMBL" id="MBH0780010.1"/>
    </source>
</evidence>
<dbReference type="NCBIfam" id="TIGR00231">
    <property type="entry name" value="small_GTP"/>
    <property type="match status" value="1"/>
</dbReference>
<dbReference type="CDD" id="cd01434">
    <property type="entry name" value="EFG_mtEFG1_IV"/>
    <property type="match status" value="1"/>
</dbReference>
<keyword evidence="6" id="KW-1185">Reference proteome</keyword>
<dbReference type="InterPro" id="IPR009022">
    <property type="entry name" value="EFG_III"/>
</dbReference>
<accession>A0A931IHW5</accession>
<dbReference type="Gene3D" id="3.30.230.10">
    <property type="match status" value="1"/>
</dbReference>
<dbReference type="InterPro" id="IPR005517">
    <property type="entry name" value="Transl_elong_EFG/EF2_IV"/>
</dbReference>
<dbReference type="GO" id="GO:0003924">
    <property type="term" value="F:GTPase activity"/>
    <property type="evidence" value="ECO:0007669"/>
    <property type="project" value="InterPro"/>
</dbReference>